<name>F2DF60_HORVV</name>
<reference evidence="1" key="1">
    <citation type="journal article" date="2011" name="Plant Physiol.">
        <title>Comprehensive sequence analysis of 24,783 barley full-length cDNAs derived from 12 clone libraries.</title>
        <authorList>
            <person name="Matsumoto T."/>
            <person name="Tanaka T."/>
            <person name="Sakai H."/>
            <person name="Amano N."/>
            <person name="Kanamori H."/>
            <person name="Kurita K."/>
            <person name="Kikuta A."/>
            <person name="Kamiya K."/>
            <person name="Yamamoto M."/>
            <person name="Ikawa H."/>
            <person name="Fujii N."/>
            <person name="Hori K."/>
            <person name="Itoh T."/>
            <person name="Sato K."/>
        </authorList>
    </citation>
    <scope>NUCLEOTIDE SEQUENCE</scope>
</reference>
<accession>F2DF60</accession>
<proteinExistence type="evidence at transcript level"/>
<dbReference type="EMBL" id="AK362527">
    <property type="protein sequence ID" value="BAJ93731.1"/>
    <property type="molecule type" value="mRNA"/>
</dbReference>
<evidence type="ECO:0000313" key="1">
    <source>
        <dbReference type="EMBL" id="BAJ93731.1"/>
    </source>
</evidence>
<dbReference type="AlphaFoldDB" id="F2DF60"/>
<organism evidence="1">
    <name type="scientific">Hordeum vulgare subsp. vulgare</name>
    <name type="common">Domesticated barley</name>
    <dbReference type="NCBI Taxonomy" id="112509"/>
    <lineage>
        <taxon>Eukaryota</taxon>
        <taxon>Viridiplantae</taxon>
        <taxon>Streptophyta</taxon>
        <taxon>Embryophyta</taxon>
        <taxon>Tracheophyta</taxon>
        <taxon>Spermatophyta</taxon>
        <taxon>Magnoliopsida</taxon>
        <taxon>Liliopsida</taxon>
        <taxon>Poales</taxon>
        <taxon>Poaceae</taxon>
        <taxon>BOP clade</taxon>
        <taxon>Pooideae</taxon>
        <taxon>Triticodae</taxon>
        <taxon>Triticeae</taxon>
        <taxon>Hordeinae</taxon>
        <taxon>Hordeum</taxon>
    </lineage>
</organism>
<sequence>MIDFFLRINKYDRLLCLFMCFSIQQSKRVLRKLASTPISCEESYVFCNHMFYTSKLARFLSSSYPYVLNPAIQGVLWAFTSTPTTWEECYIFSCA</sequence>
<protein>
    <submittedName>
        <fullName evidence="1">Predicted protein</fullName>
    </submittedName>
</protein>